<dbReference type="Proteomes" id="UP000198480">
    <property type="component" value="Unassembled WGS sequence"/>
</dbReference>
<dbReference type="SUPFAM" id="SSF101874">
    <property type="entry name" value="YceI-like"/>
    <property type="match status" value="1"/>
</dbReference>
<dbReference type="EMBL" id="FZOK01000006">
    <property type="protein sequence ID" value="SNS27872.1"/>
    <property type="molecule type" value="Genomic_DNA"/>
</dbReference>
<dbReference type="SMART" id="SM00867">
    <property type="entry name" value="YceI"/>
    <property type="match status" value="1"/>
</dbReference>
<dbReference type="InterPro" id="IPR007372">
    <property type="entry name" value="Lipid/polyisoprenoid-bd_YceI"/>
</dbReference>
<evidence type="ECO:0000256" key="1">
    <source>
        <dbReference type="SAM" id="Phobius"/>
    </source>
</evidence>
<dbReference type="Pfam" id="PF04264">
    <property type="entry name" value="YceI"/>
    <property type="match status" value="1"/>
</dbReference>
<keyword evidence="1" id="KW-0472">Membrane</keyword>
<keyword evidence="4" id="KW-1185">Reference proteome</keyword>
<organism evidence="3 4">
    <name type="scientific">Belliella buryatensis</name>
    <dbReference type="NCBI Taxonomy" id="1500549"/>
    <lineage>
        <taxon>Bacteria</taxon>
        <taxon>Pseudomonadati</taxon>
        <taxon>Bacteroidota</taxon>
        <taxon>Cytophagia</taxon>
        <taxon>Cytophagales</taxon>
        <taxon>Cyclobacteriaceae</taxon>
        <taxon>Belliella</taxon>
    </lineage>
</organism>
<protein>
    <submittedName>
        <fullName evidence="3">YceI-like domain-containing protein</fullName>
    </submittedName>
</protein>
<evidence type="ECO:0000313" key="4">
    <source>
        <dbReference type="Proteomes" id="UP000198480"/>
    </source>
</evidence>
<dbReference type="InterPro" id="IPR036761">
    <property type="entry name" value="TTHA0802/YceI-like_sf"/>
</dbReference>
<dbReference type="AlphaFoldDB" id="A0A239D6T4"/>
<proteinExistence type="predicted"/>
<keyword evidence="1" id="KW-0812">Transmembrane</keyword>
<evidence type="ECO:0000313" key="3">
    <source>
        <dbReference type="EMBL" id="SNS27872.1"/>
    </source>
</evidence>
<accession>A0A239D6T4</accession>
<dbReference type="Gene3D" id="2.40.128.110">
    <property type="entry name" value="Lipid/polyisoprenoid-binding, YceI-like"/>
    <property type="match status" value="1"/>
</dbReference>
<dbReference type="PANTHER" id="PTHR34406">
    <property type="entry name" value="PROTEIN YCEI"/>
    <property type="match status" value="1"/>
</dbReference>
<sequence>MFWGIWTLYLWIIIKSQKAMNKFSLQIIKTTLIAVFFLFNYATFAQSDFTLASGADLKVTGTSTLHDWDMKSSTATGKAQITLESGKVVNAKNVTITMPAESIKSGKSGMDKNAYAALKTKDHKDVKFSLKELVVKGAGFEAIGDFTIAGVTKSAKFPVTANLTGEKVTFKGQHDFKLTDYNIDPPTALMGTVKTGNEVSIHFNVTFQPTK</sequence>
<gene>
    <name evidence="3" type="ORF">SAMN06295967_106144</name>
</gene>
<dbReference type="PANTHER" id="PTHR34406:SF1">
    <property type="entry name" value="PROTEIN YCEI"/>
    <property type="match status" value="1"/>
</dbReference>
<feature type="transmembrane region" description="Helical" evidence="1">
    <location>
        <begin position="23"/>
        <end position="42"/>
    </location>
</feature>
<feature type="domain" description="Lipid/polyisoprenoid-binding YceI-like" evidence="2">
    <location>
        <begin position="48"/>
        <end position="208"/>
    </location>
</feature>
<reference evidence="4" key="1">
    <citation type="submission" date="2017-06" db="EMBL/GenBank/DDBJ databases">
        <authorList>
            <person name="Varghese N."/>
            <person name="Submissions S."/>
        </authorList>
    </citation>
    <scope>NUCLEOTIDE SEQUENCE [LARGE SCALE GENOMIC DNA]</scope>
    <source>
        <strain evidence="4">5C</strain>
    </source>
</reference>
<keyword evidence="1" id="KW-1133">Transmembrane helix</keyword>
<evidence type="ECO:0000259" key="2">
    <source>
        <dbReference type="SMART" id="SM00867"/>
    </source>
</evidence>
<name>A0A239D6T4_9BACT</name>